<dbReference type="Proteomes" id="UP001208570">
    <property type="component" value="Unassembled WGS sequence"/>
</dbReference>
<evidence type="ECO:0000313" key="2">
    <source>
        <dbReference type="Proteomes" id="UP001208570"/>
    </source>
</evidence>
<dbReference type="EMBL" id="JAODUP010000127">
    <property type="protein sequence ID" value="KAK2160780.1"/>
    <property type="molecule type" value="Genomic_DNA"/>
</dbReference>
<reference evidence="1" key="1">
    <citation type="journal article" date="2023" name="Mol. Biol. Evol.">
        <title>Third-Generation Sequencing Reveals the Adaptive Role of the Epigenome in Three Deep-Sea Polychaetes.</title>
        <authorList>
            <person name="Perez M."/>
            <person name="Aroh O."/>
            <person name="Sun Y."/>
            <person name="Lan Y."/>
            <person name="Juniper S.K."/>
            <person name="Young C.R."/>
            <person name="Angers B."/>
            <person name="Qian P.Y."/>
        </authorList>
    </citation>
    <scope>NUCLEOTIDE SEQUENCE</scope>
    <source>
        <strain evidence="1">P08H-3</strain>
    </source>
</reference>
<keyword evidence="2" id="KW-1185">Reference proteome</keyword>
<gene>
    <name evidence="1" type="ORF">LSH36_127g13018</name>
</gene>
<protein>
    <submittedName>
        <fullName evidence="1">Uncharacterized protein</fullName>
    </submittedName>
</protein>
<dbReference type="AlphaFoldDB" id="A0AAD9N8I5"/>
<name>A0AAD9N8I5_9ANNE</name>
<comment type="caution">
    <text evidence="1">The sequence shown here is derived from an EMBL/GenBank/DDBJ whole genome shotgun (WGS) entry which is preliminary data.</text>
</comment>
<sequence>MSVKSLADPAASLKVVANGRDGYVQVNDSLPPVEPEYDDSLIHKVGLDLFISIRTHICTTNLYSIAHFGRYLLQISPPSPN</sequence>
<accession>A0AAD9N8I5</accession>
<organism evidence="1 2">
    <name type="scientific">Paralvinella palmiformis</name>
    <dbReference type="NCBI Taxonomy" id="53620"/>
    <lineage>
        <taxon>Eukaryota</taxon>
        <taxon>Metazoa</taxon>
        <taxon>Spiralia</taxon>
        <taxon>Lophotrochozoa</taxon>
        <taxon>Annelida</taxon>
        <taxon>Polychaeta</taxon>
        <taxon>Sedentaria</taxon>
        <taxon>Canalipalpata</taxon>
        <taxon>Terebellida</taxon>
        <taxon>Terebelliformia</taxon>
        <taxon>Alvinellidae</taxon>
        <taxon>Paralvinella</taxon>
    </lineage>
</organism>
<proteinExistence type="predicted"/>
<evidence type="ECO:0000313" key="1">
    <source>
        <dbReference type="EMBL" id="KAK2160780.1"/>
    </source>
</evidence>